<evidence type="ECO:0000313" key="2">
    <source>
        <dbReference type="Proteomes" id="UP001230649"/>
    </source>
</evidence>
<dbReference type="Proteomes" id="UP001230649">
    <property type="component" value="Unassembled WGS sequence"/>
</dbReference>
<accession>A0ACC2WGQ1</accession>
<name>A0ACC2WGQ1_9TREE</name>
<keyword evidence="2" id="KW-1185">Reference proteome</keyword>
<organism evidence="1 2">
    <name type="scientific">Naganishia adeliensis</name>
    <dbReference type="NCBI Taxonomy" id="92952"/>
    <lineage>
        <taxon>Eukaryota</taxon>
        <taxon>Fungi</taxon>
        <taxon>Dikarya</taxon>
        <taxon>Basidiomycota</taxon>
        <taxon>Agaricomycotina</taxon>
        <taxon>Tremellomycetes</taxon>
        <taxon>Filobasidiales</taxon>
        <taxon>Filobasidiaceae</taxon>
        <taxon>Naganishia</taxon>
    </lineage>
</organism>
<proteinExistence type="predicted"/>
<comment type="caution">
    <text evidence="1">The sequence shown here is derived from an EMBL/GenBank/DDBJ whole genome shotgun (WGS) entry which is preliminary data.</text>
</comment>
<evidence type="ECO:0000313" key="1">
    <source>
        <dbReference type="EMBL" id="KAJ9110586.1"/>
    </source>
</evidence>
<reference evidence="1" key="1">
    <citation type="submission" date="2023-04" db="EMBL/GenBank/DDBJ databases">
        <title>Draft Genome sequencing of Naganishia species isolated from polar environments using Oxford Nanopore Technology.</title>
        <authorList>
            <person name="Leo P."/>
            <person name="Venkateswaran K."/>
        </authorList>
    </citation>
    <scope>NUCLEOTIDE SEQUENCE</scope>
    <source>
        <strain evidence="1">MNA-CCFEE 5262</strain>
    </source>
</reference>
<gene>
    <name evidence="1" type="ORF">QFC20_002916</name>
</gene>
<dbReference type="EMBL" id="JASBWS010000023">
    <property type="protein sequence ID" value="KAJ9110586.1"/>
    <property type="molecule type" value="Genomic_DNA"/>
</dbReference>
<sequence>MSCRNSFSTSPYLAPIPSRSVTPLHSPRPNNQASYFPQENGVSHAITFTFRPFSTVGADTPRVTADVEMGTAVEKRQGLGPAMNSSVKFLQSEEQGGGLPTLQLVAIRMTITFIGCISYLYFSHDPDWLLGPQEVRKLLALRGFIGYQSLQYLSLSDATTLGFLSPTCTALLGAMLLNEKFTRREFIAGLVSLFGVILIARPTAIFGSVAYPSTGLPVSPEGGVGGSRTNWGNIPTSGGGRGEPTPAQRVQAVMFALMGVCGSSGAYTAIRAIGKRAKSFHSISYFSFYCVVVSVVGMIVLREPLVFPRTVIGWCLILLIGVFGLGAQLLVTMGLQREKAGRGSLAMYTQLLFATVIERVIFHTRTSFLSVLGTIIILSAALWVAFSKQDKPPSDVENRPDRDVLISSGMNTPDIVDGGQVPLSRSLGRARGASTGIMFSDSNAVPSSSRVRRSSMSKEGLMDRETPATPDALLPRLPRRQSSTKSVRSVYGVRGNGKQKQEAQELMGRETSGS</sequence>
<protein>
    <submittedName>
        <fullName evidence="1">Uncharacterized protein</fullName>
    </submittedName>
</protein>